<gene>
    <name evidence="1" type="ORF">MUN82_22035</name>
</gene>
<dbReference type="RefSeq" id="WP_245097713.1">
    <property type="nucleotide sequence ID" value="NZ_CP095054.1"/>
</dbReference>
<accession>A0A8T9T4X8</accession>
<protein>
    <submittedName>
        <fullName evidence="1">Uncharacterized protein</fullName>
    </submittedName>
</protein>
<reference evidence="1 2" key="1">
    <citation type="submission" date="2022-04" db="EMBL/GenBank/DDBJ databases">
        <title>Hymenobacter sp. isolated from the air.</title>
        <authorList>
            <person name="Won M."/>
            <person name="Lee C.-M."/>
            <person name="Woen H.-Y."/>
            <person name="Kwon S.-W."/>
        </authorList>
    </citation>
    <scope>NUCLEOTIDE SEQUENCE [LARGE SCALE GENOMIC DNA]</scope>
    <source>
        <strain evidence="2">5413 J-13</strain>
        <plasmid evidence="1 2">unnamed1</plasmid>
    </source>
</reference>
<sequence length="485" mass="55726">MKVVDPPHLNDRQRQYLLAAYQTDQQVEQDRKLDYLRGTNDRRRAAEWRWLPYGCWEHWMGRPPTPLREQLASLDARLISEGTGSTWRALAQRGLLEVEDQLPYLVADLPEVMHYNLPHIRLTPAGRKLARQLLGEVRAKKPSNVLARATWQLLGQLWQRDPNATHQTPAYASDDVFSRLERGVPMQKVLGQANHERLVVGWPTYGLTTVGRIYYYQHYAANVAAHPEVAAPDPGPLPTELVTRLEQLDEQARALVHMPPAGLFEQWQYALRTGFSAFPVYLEPYQRQDWVRRGLPDSPPVAGLRELGRWGSNLYASWRLYVRDWYLRHQLAPADWSRYCLWQAVELVAGKLAWQRNRLQITASYSERLGVVRGSLGRYTSNYQVRELGNTMRQLAWQHHCSRWLVNLRHVENINVPLLRRGLVDGFIQAGVQLAPAAALRVAVVAPPLSLTDWQASLPAELNWGAFTWHELPNEPAAEAWLTQL</sequence>
<dbReference type="EMBL" id="CP095054">
    <property type="protein sequence ID" value="UOR07720.1"/>
    <property type="molecule type" value="Genomic_DNA"/>
</dbReference>
<proteinExistence type="predicted"/>
<keyword evidence="1" id="KW-0614">Plasmid</keyword>
<dbReference type="AlphaFoldDB" id="A0A8T9T4X8"/>
<evidence type="ECO:0000313" key="2">
    <source>
        <dbReference type="Proteomes" id="UP000829925"/>
    </source>
</evidence>
<name>A0A8T9T4X8_9BACT</name>
<keyword evidence="2" id="KW-1185">Reference proteome</keyword>
<evidence type="ECO:0000313" key="1">
    <source>
        <dbReference type="EMBL" id="UOR07720.1"/>
    </source>
</evidence>
<dbReference type="KEGG" id="haei:MUN82_22035"/>
<geneLocation type="plasmid" evidence="1 2">
    <name>unnamed1</name>
</geneLocation>
<dbReference type="Proteomes" id="UP000829925">
    <property type="component" value="Plasmid unnamed1"/>
</dbReference>
<organism evidence="1 2">
    <name type="scientific">Hymenobacter aerilatus</name>
    <dbReference type="NCBI Taxonomy" id="2932251"/>
    <lineage>
        <taxon>Bacteria</taxon>
        <taxon>Pseudomonadati</taxon>
        <taxon>Bacteroidota</taxon>
        <taxon>Cytophagia</taxon>
        <taxon>Cytophagales</taxon>
        <taxon>Hymenobacteraceae</taxon>
        <taxon>Hymenobacter</taxon>
    </lineage>
</organism>